<dbReference type="Proteomes" id="UP000279336">
    <property type="component" value="Unassembled WGS sequence"/>
</dbReference>
<evidence type="ECO:0000313" key="1">
    <source>
        <dbReference type="EMBL" id="RLP12246.1"/>
    </source>
</evidence>
<organism evidence="1 2">
    <name type="scientific">Propionibacterium australiense</name>
    <dbReference type="NCBI Taxonomy" id="119981"/>
    <lineage>
        <taxon>Bacteria</taxon>
        <taxon>Bacillati</taxon>
        <taxon>Actinomycetota</taxon>
        <taxon>Actinomycetes</taxon>
        <taxon>Propionibacteriales</taxon>
        <taxon>Propionibacteriaceae</taxon>
        <taxon>Propionibacterium</taxon>
    </lineage>
</organism>
<name>A0A8B3FS65_9ACTN</name>
<protein>
    <submittedName>
        <fullName evidence="1">Uncharacterized protein</fullName>
    </submittedName>
</protein>
<proteinExistence type="predicted"/>
<dbReference type="RefSeq" id="WP_121587951.1">
    <property type="nucleotide sequence ID" value="NZ_RCIW01000003.1"/>
</dbReference>
<gene>
    <name evidence="1" type="ORF">D7U36_03020</name>
</gene>
<evidence type="ECO:0000313" key="2">
    <source>
        <dbReference type="Proteomes" id="UP000279336"/>
    </source>
</evidence>
<comment type="caution">
    <text evidence="1">The sequence shown here is derived from an EMBL/GenBank/DDBJ whole genome shotgun (WGS) entry which is preliminary data.</text>
</comment>
<dbReference type="AlphaFoldDB" id="A0A8B3FS65"/>
<reference evidence="1 2" key="1">
    <citation type="submission" date="2018-10" db="EMBL/GenBank/DDBJ databases">
        <title>Propionibacterium australiense Genome Sequencing and Assembly.</title>
        <authorList>
            <person name="Bernier A.-M."/>
            <person name="Bernard K."/>
        </authorList>
    </citation>
    <scope>NUCLEOTIDE SEQUENCE [LARGE SCALE GENOMIC DNA]</scope>
    <source>
        <strain evidence="1 2">NML98A078</strain>
    </source>
</reference>
<sequence length="108" mass="11842">MSTRYMLGGTGYTAAKLARLLEGDPSCAPEVASALRHPKPMSPEGSISTLEDVMDRLWREDTSDVTRRDRLAAACRDLADALAEHSQTGRSLAVHRMALKDALRDMDL</sequence>
<accession>A0A8B3FS65</accession>
<dbReference type="EMBL" id="RCIW01000003">
    <property type="protein sequence ID" value="RLP12246.1"/>
    <property type="molecule type" value="Genomic_DNA"/>
</dbReference>